<reference evidence="1 2" key="1">
    <citation type="submission" date="2018-09" db="EMBL/GenBank/DDBJ databases">
        <title>Paenibacillus aracenensis nov. sp. isolated from a cave in southern Spain.</title>
        <authorList>
            <person name="Jurado V."/>
            <person name="Gutierrez-Patricio S."/>
            <person name="Gonzalez-Pimentel J.L."/>
            <person name="Miller A.Z."/>
            <person name="Laiz L."/>
            <person name="Saiz-Jimenez C."/>
        </authorList>
    </citation>
    <scope>NUCLEOTIDE SEQUENCE [LARGE SCALE GENOMIC DNA]</scope>
    <source>
        <strain evidence="1 2">JCM 19203</strain>
    </source>
</reference>
<sequence>MDGPIYRLTAPGFTSLVISGHKLVAEVCDIKRFEKHIYWELENVRAFGGDLYFCKNRQGL</sequence>
<dbReference type="AlphaFoldDB" id="A0A3A6PZ02"/>
<protein>
    <submittedName>
        <fullName evidence="1">Uncharacterized protein</fullName>
    </submittedName>
</protein>
<gene>
    <name evidence="1" type="ORF">D3P09_00525</name>
</gene>
<dbReference type="RefSeq" id="WP_120106158.1">
    <property type="nucleotide sequence ID" value="NZ_QXQB01000001.1"/>
</dbReference>
<organism evidence="1 2">
    <name type="scientific">Paenibacillus pinisoli</name>
    <dbReference type="NCBI Taxonomy" id="1276110"/>
    <lineage>
        <taxon>Bacteria</taxon>
        <taxon>Bacillati</taxon>
        <taxon>Bacillota</taxon>
        <taxon>Bacilli</taxon>
        <taxon>Bacillales</taxon>
        <taxon>Paenibacillaceae</taxon>
        <taxon>Paenibacillus</taxon>
    </lineage>
</organism>
<evidence type="ECO:0000313" key="2">
    <source>
        <dbReference type="Proteomes" id="UP000267798"/>
    </source>
</evidence>
<dbReference type="Proteomes" id="UP000267798">
    <property type="component" value="Unassembled WGS sequence"/>
</dbReference>
<evidence type="ECO:0000313" key="1">
    <source>
        <dbReference type="EMBL" id="RJX40543.1"/>
    </source>
</evidence>
<dbReference type="EMBL" id="QXQB01000001">
    <property type="protein sequence ID" value="RJX40543.1"/>
    <property type="molecule type" value="Genomic_DNA"/>
</dbReference>
<comment type="caution">
    <text evidence="1">The sequence shown here is derived from an EMBL/GenBank/DDBJ whole genome shotgun (WGS) entry which is preliminary data.</text>
</comment>
<accession>A0A3A6PZ02</accession>
<name>A0A3A6PZ02_9BACL</name>
<dbReference type="OrthoDB" id="9789468at2"/>
<proteinExistence type="predicted"/>
<keyword evidence="2" id="KW-1185">Reference proteome</keyword>